<dbReference type="Pfam" id="PF00107">
    <property type="entry name" value="ADH_zinc_N"/>
    <property type="match status" value="1"/>
</dbReference>
<dbReference type="Proteomes" id="UP000606974">
    <property type="component" value="Unassembled WGS sequence"/>
</dbReference>
<evidence type="ECO:0000313" key="15">
    <source>
        <dbReference type="EMBL" id="KAF7507420.1"/>
    </source>
</evidence>
<dbReference type="Gene3D" id="3.20.20.190">
    <property type="entry name" value="Phosphatidylinositol (PI) phosphodiesterase"/>
    <property type="match status" value="1"/>
</dbReference>
<evidence type="ECO:0000313" key="16">
    <source>
        <dbReference type="Proteomes" id="UP000606974"/>
    </source>
</evidence>
<dbReference type="InterPro" id="IPR013154">
    <property type="entry name" value="ADH-like_N"/>
</dbReference>
<accession>A0A8H7AE34</accession>
<evidence type="ECO:0000256" key="4">
    <source>
        <dbReference type="ARBA" id="ARBA00022833"/>
    </source>
</evidence>
<comment type="catalytic activity">
    <reaction evidence="10">
        <text>a secondary alcohol + NAD(+) = a ketone + NADH + H(+)</text>
        <dbReference type="Rhea" id="RHEA:10740"/>
        <dbReference type="ChEBI" id="CHEBI:15378"/>
        <dbReference type="ChEBI" id="CHEBI:17087"/>
        <dbReference type="ChEBI" id="CHEBI:35681"/>
        <dbReference type="ChEBI" id="CHEBI:57540"/>
        <dbReference type="ChEBI" id="CHEBI:57945"/>
        <dbReference type="EC" id="1.1.1.1"/>
    </reaction>
</comment>
<evidence type="ECO:0000256" key="11">
    <source>
        <dbReference type="ARBA" id="ARBA00049243"/>
    </source>
</evidence>
<dbReference type="SUPFAM" id="SSF50129">
    <property type="entry name" value="GroES-like"/>
    <property type="match status" value="2"/>
</dbReference>
<dbReference type="PANTHER" id="PTHR43880">
    <property type="entry name" value="ALCOHOL DEHYDROGENASE"/>
    <property type="match status" value="1"/>
</dbReference>
<dbReference type="CDD" id="cd08570">
    <property type="entry name" value="GDPD_YPL206cp_fungi"/>
    <property type="match status" value="1"/>
</dbReference>
<dbReference type="GO" id="GO:0051903">
    <property type="term" value="F:S-(hydroxymethyl)glutathione dehydrogenase [NAD(P)+] activity"/>
    <property type="evidence" value="ECO:0007669"/>
    <property type="project" value="UniProtKB-EC"/>
</dbReference>
<keyword evidence="3" id="KW-0479">Metal-binding</keyword>
<keyword evidence="5" id="KW-0560">Oxidoreductase</keyword>
<dbReference type="InterPro" id="IPR036291">
    <property type="entry name" value="NAD(P)-bd_dom_sf"/>
</dbReference>
<dbReference type="GO" id="GO:0004022">
    <property type="term" value="F:alcohol dehydrogenase (NAD+) activity"/>
    <property type="evidence" value="ECO:0007669"/>
    <property type="project" value="UniProtKB-EC"/>
</dbReference>
<evidence type="ECO:0000256" key="5">
    <source>
        <dbReference type="ARBA" id="ARBA00023002"/>
    </source>
</evidence>
<dbReference type="InterPro" id="IPR017946">
    <property type="entry name" value="PLC-like_Pdiesterase_TIM-brl"/>
</dbReference>
<dbReference type="Pfam" id="PF03009">
    <property type="entry name" value="GDPD"/>
    <property type="match status" value="1"/>
</dbReference>
<keyword evidence="6" id="KW-0520">NAD</keyword>
<feature type="region of interest" description="Disordered" evidence="12">
    <location>
        <begin position="442"/>
        <end position="463"/>
    </location>
</feature>
<gene>
    <name evidence="15" type="ORF">GJ744_010479</name>
</gene>
<name>A0A8H7AE34_9EURO</name>
<dbReference type="EMBL" id="JAACFV010000069">
    <property type="protein sequence ID" value="KAF7507420.1"/>
    <property type="molecule type" value="Genomic_DNA"/>
</dbReference>
<evidence type="ECO:0000256" key="3">
    <source>
        <dbReference type="ARBA" id="ARBA00022723"/>
    </source>
</evidence>
<evidence type="ECO:0000256" key="1">
    <source>
        <dbReference type="ARBA" id="ARBA00001947"/>
    </source>
</evidence>
<dbReference type="AlphaFoldDB" id="A0A8H7AE34"/>
<dbReference type="InterPro" id="IPR030395">
    <property type="entry name" value="GP_PDE_dom"/>
</dbReference>
<dbReference type="Gene3D" id="3.90.180.10">
    <property type="entry name" value="Medium-chain alcohol dehydrogenases, catalytic domain"/>
    <property type="match status" value="1"/>
</dbReference>
<dbReference type="InterPro" id="IPR011032">
    <property type="entry name" value="GroES-like_sf"/>
</dbReference>
<dbReference type="CDD" id="cd08300">
    <property type="entry name" value="alcohol_DH_class_III"/>
    <property type="match status" value="1"/>
</dbReference>
<organism evidence="15 16">
    <name type="scientific">Endocarpon pusillum</name>
    <dbReference type="NCBI Taxonomy" id="364733"/>
    <lineage>
        <taxon>Eukaryota</taxon>
        <taxon>Fungi</taxon>
        <taxon>Dikarya</taxon>
        <taxon>Ascomycota</taxon>
        <taxon>Pezizomycotina</taxon>
        <taxon>Eurotiomycetes</taxon>
        <taxon>Chaetothyriomycetidae</taxon>
        <taxon>Verrucariales</taxon>
        <taxon>Verrucariaceae</taxon>
        <taxon>Endocarpon</taxon>
    </lineage>
</organism>
<evidence type="ECO:0000256" key="8">
    <source>
        <dbReference type="ARBA" id="ARBA00047901"/>
    </source>
</evidence>
<feature type="domain" description="GP-PDE" evidence="14">
    <location>
        <begin position="481"/>
        <end position="722"/>
    </location>
</feature>
<evidence type="ECO:0000256" key="13">
    <source>
        <dbReference type="SAM" id="Phobius"/>
    </source>
</evidence>
<dbReference type="InterPro" id="IPR013149">
    <property type="entry name" value="ADH-like_C"/>
</dbReference>
<dbReference type="GO" id="GO:0008270">
    <property type="term" value="F:zinc ion binding"/>
    <property type="evidence" value="ECO:0007669"/>
    <property type="project" value="InterPro"/>
</dbReference>
<keyword evidence="13" id="KW-1133">Transmembrane helix</keyword>
<comment type="catalytic activity">
    <reaction evidence="7">
        <text>S-(hydroxymethyl)glutathione + NADP(+) = S-formylglutathione + NADPH + H(+)</text>
        <dbReference type="Rhea" id="RHEA:19981"/>
        <dbReference type="ChEBI" id="CHEBI:15378"/>
        <dbReference type="ChEBI" id="CHEBI:57688"/>
        <dbReference type="ChEBI" id="CHEBI:57783"/>
        <dbReference type="ChEBI" id="CHEBI:58349"/>
        <dbReference type="ChEBI" id="CHEBI:58758"/>
        <dbReference type="EC" id="1.1.1.284"/>
    </reaction>
</comment>
<evidence type="ECO:0000256" key="7">
    <source>
        <dbReference type="ARBA" id="ARBA00047793"/>
    </source>
</evidence>
<comment type="catalytic activity">
    <reaction evidence="9">
        <text>S-(hydroxymethyl)glutathione + NAD(+) = S-formylglutathione + NADH + H(+)</text>
        <dbReference type="Rhea" id="RHEA:19985"/>
        <dbReference type="ChEBI" id="CHEBI:15378"/>
        <dbReference type="ChEBI" id="CHEBI:57540"/>
        <dbReference type="ChEBI" id="CHEBI:57688"/>
        <dbReference type="ChEBI" id="CHEBI:57945"/>
        <dbReference type="ChEBI" id="CHEBI:58758"/>
        <dbReference type="EC" id="1.1.1.284"/>
    </reaction>
</comment>
<dbReference type="GO" id="GO:0008081">
    <property type="term" value="F:phosphoric diester hydrolase activity"/>
    <property type="evidence" value="ECO:0007669"/>
    <property type="project" value="InterPro"/>
</dbReference>
<dbReference type="FunFam" id="3.90.180.10:FF:000001">
    <property type="entry name" value="S-(hydroxymethyl)glutathione dehydrogenase"/>
    <property type="match status" value="1"/>
</dbReference>
<evidence type="ECO:0000256" key="10">
    <source>
        <dbReference type="ARBA" id="ARBA00049164"/>
    </source>
</evidence>
<comment type="cofactor">
    <cofactor evidence="1">
        <name>Zn(2+)</name>
        <dbReference type="ChEBI" id="CHEBI:29105"/>
    </cofactor>
</comment>
<protein>
    <recommendedName>
        <fullName evidence="14">GP-PDE domain-containing protein</fullName>
    </recommendedName>
</protein>
<keyword evidence="16" id="KW-1185">Reference proteome</keyword>
<evidence type="ECO:0000256" key="9">
    <source>
        <dbReference type="ARBA" id="ARBA00048110"/>
    </source>
</evidence>
<feature type="transmembrane region" description="Helical" evidence="13">
    <location>
        <begin position="739"/>
        <end position="760"/>
    </location>
</feature>
<dbReference type="GO" id="GO:0005829">
    <property type="term" value="C:cytosol"/>
    <property type="evidence" value="ECO:0007669"/>
    <property type="project" value="TreeGrafter"/>
</dbReference>
<dbReference type="InterPro" id="IPR014183">
    <property type="entry name" value="ADH_3"/>
</dbReference>
<dbReference type="SUPFAM" id="SSF51735">
    <property type="entry name" value="NAD(P)-binding Rossmann-fold domains"/>
    <property type="match status" value="1"/>
</dbReference>
<dbReference type="GO" id="GO:0046294">
    <property type="term" value="P:formaldehyde catabolic process"/>
    <property type="evidence" value="ECO:0007669"/>
    <property type="project" value="InterPro"/>
</dbReference>
<dbReference type="GO" id="GO:0006629">
    <property type="term" value="P:lipid metabolic process"/>
    <property type="evidence" value="ECO:0007669"/>
    <property type="project" value="InterPro"/>
</dbReference>
<evidence type="ECO:0000256" key="12">
    <source>
        <dbReference type="SAM" id="MobiDB-lite"/>
    </source>
</evidence>
<evidence type="ECO:0000256" key="2">
    <source>
        <dbReference type="ARBA" id="ARBA00010902"/>
    </source>
</evidence>
<dbReference type="SUPFAM" id="SSF51695">
    <property type="entry name" value="PLC-like phosphodiesterases"/>
    <property type="match status" value="1"/>
</dbReference>
<dbReference type="InterPro" id="IPR002328">
    <property type="entry name" value="ADH_Zn_CS"/>
</dbReference>
<comment type="similarity">
    <text evidence="2">Belongs to the zinc-containing alcohol dehydrogenase family. Class-III subfamily.</text>
</comment>
<dbReference type="NCBIfam" id="TIGR02818">
    <property type="entry name" value="adh_III_F_hyde"/>
    <property type="match status" value="1"/>
</dbReference>
<evidence type="ECO:0000259" key="14">
    <source>
        <dbReference type="PROSITE" id="PS51704"/>
    </source>
</evidence>
<sequence length="783" mass="86232">MSSGTVGKTITCKAAVAWEAGKDLSIEDIEVAPPKAHEVRIEIYYTGVCHTDAYTLSGKDPEGAFPIVLGHEGAGIVESVGEGVTSVKPGDYVVPLYTPECRECKFCKSGKTNLCGKIRATQGKGVMPDGTSRFKCKGKDLLHFMGTSTFSQYTVVADISVVAITDKAPMDRTCLLGCGITTGYGAAVVTANVEKGSSVAVFGAGCVGLSVIQGAVKQGASKIIVVDVNDGKEEWSKKFGGTDFVNPNKLSKQSIQDKLIEMTDGGCDYTFDCTGIVSVMRAALEACHKGWGQSIIIGVAAAGQEISTRPFQLVTGRVWKGCAFGGIKGRSQLPDLVDDYMNGKLKVDEFITHRQPLASINTAFQDMKAGDCIRCVCVKRVSSGTRIQASSVIKLMLSKTKSVSLAYLRYGYGSPSSSMHAAMAAESGLSFTAQMSSTWSSSMKRSHDSSEKTALLKGQNEDFPMPPWTRAISDTHGRRFPQAIAHRGYKAHHPENTMRAFKAAVKGRAHAIETDIHLSKDGVVVLSHDVDLKRCFGIEKKIIDCDWAELSQLRTLQEPHEPMPRLLDLLTYIAQPGLEHIWILLDIKLDNDADDVMRLIAHTIDSVAPSQMRLWRDRVLLGIWAAKFLPLCIRYLPRHPLTHIGFSTCYARQFLSVPNVGFNMLQKVLLGPIGSRFIRDVKAAERQLFVWTVNEKNLMKWSIQKEVDGVITDDVTKFRDICDDWSEDGSIIRVSFVQWLYTFWLYLVVLVFGLLFRFRFPGTVEDFMRRRSPPGSHLGKVPR</sequence>
<dbReference type="FunFam" id="3.40.50.720:FF:000003">
    <property type="entry name" value="S-(hydroxymethyl)glutathione dehydrogenase"/>
    <property type="match status" value="1"/>
</dbReference>
<dbReference type="PROSITE" id="PS51704">
    <property type="entry name" value="GP_PDE"/>
    <property type="match status" value="1"/>
</dbReference>
<comment type="catalytic activity">
    <reaction evidence="8">
        <text>S-nitrosoglutathione + NADH + H(+) = S-(hydroxysulfenamide)glutathione + NAD(+)</text>
        <dbReference type="Rhea" id="RHEA:78371"/>
        <dbReference type="ChEBI" id="CHEBI:15378"/>
        <dbReference type="ChEBI" id="CHEBI:57540"/>
        <dbReference type="ChEBI" id="CHEBI:57945"/>
        <dbReference type="ChEBI" id="CHEBI:145544"/>
        <dbReference type="ChEBI" id="CHEBI:229723"/>
    </reaction>
</comment>
<comment type="caution">
    <text evidence="15">The sequence shown here is derived from an EMBL/GenBank/DDBJ whole genome shotgun (WGS) entry which is preliminary data.</text>
</comment>
<dbReference type="OrthoDB" id="417550at2759"/>
<comment type="catalytic activity">
    <reaction evidence="11">
        <text>a primary alcohol + NAD(+) = an aldehyde + NADH + H(+)</text>
        <dbReference type="Rhea" id="RHEA:10736"/>
        <dbReference type="ChEBI" id="CHEBI:15378"/>
        <dbReference type="ChEBI" id="CHEBI:15734"/>
        <dbReference type="ChEBI" id="CHEBI:17478"/>
        <dbReference type="ChEBI" id="CHEBI:57540"/>
        <dbReference type="ChEBI" id="CHEBI:57945"/>
        <dbReference type="EC" id="1.1.1.1"/>
    </reaction>
</comment>
<proteinExistence type="inferred from homology"/>
<keyword evidence="13" id="KW-0812">Transmembrane</keyword>
<dbReference type="Pfam" id="PF08240">
    <property type="entry name" value="ADH_N"/>
    <property type="match status" value="1"/>
</dbReference>
<keyword evidence="13" id="KW-0472">Membrane</keyword>
<keyword evidence="4" id="KW-0862">Zinc</keyword>
<dbReference type="PROSITE" id="PS00059">
    <property type="entry name" value="ADH_ZINC"/>
    <property type="match status" value="1"/>
</dbReference>
<dbReference type="PANTHER" id="PTHR43880:SF12">
    <property type="entry name" value="ALCOHOL DEHYDROGENASE CLASS-3"/>
    <property type="match status" value="1"/>
</dbReference>
<evidence type="ECO:0000256" key="6">
    <source>
        <dbReference type="ARBA" id="ARBA00023027"/>
    </source>
</evidence>
<reference evidence="15" key="1">
    <citation type="submission" date="2020-02" db="EMBL/GenBank/DDBJ databases">
        <authorList>
            <person name="Palmer J.M."/>
        </authorList>
    </citation>
    <scope>NUCLEOTIDE SEQUENCE</scope>
    <source>
        <strain evidence="15">EPUS1.4</strain>
        <tissue evidence="15">Thallus</tissue>
    </source>
</reference>
<dbReference type="Gene3D" id="3.40.50.720">
    <property type="entry name" value="NAD(P)-binding Rossmann-like Domain"/>
    <property type="match status" value="1"/>
</dbReference>